<gene>
    <name evidence="1" type="ORF">PCE31107_01736</name>
</gene>
<proteinExistence type="predicted"/>
<dbReference type="RefSeq" id="WP_150607770.1">
    <property type="nucleotide sequence ID" value="NZ_CABPRY010000003.1"/>
</dbReference>
<evidence type="ECO:0000313" key="2">
    <source>
        <dbReference type="Proteomes" id="UP000396788"/>
    </source>
</evidence>
<reference evidence="1 2" key="1">
    <citation type="submission" date="2019-08" db="EMBL/GenBank/DDBJ databases">
        <authorList>
            <person name="Peeters C."/>
        </authorList>
    </citation>
    <scope>NUCLEOTIDE SEQUENCE [LARGE SCALE GENOMIC DNA]</scope>
    <source>
        <strain evidence="1 2">LMG 31107</strain>
    </source>
</reference>
<accession>A0A5E4U4J0</accession>
<organism evidence="1 2">
    <name type="scientific">Pandoraea cepalis</name>
    <dbReference type="NCBI Taxonomy" id="2508294"/>
    <lineage>
        <taxon>Bacteria</taxon>
        <taxon>Pseudomonadati</taxon>
        <taxon>Pseudomonadota</taxon>
        <taxon>Betaproteobacteria</taxon>
        <taxon>Burkholderiales</taxon>
        <taxon>Burkholderiaceae</taxon>
        <taxon>Pandoraea</taxon>
    </lineage>
</organism>
<dbReference type="Proteomes" id="UP000396788">
    <property type="component" value="Unassembled WGS sequence"/>
</dbReference>
<dbReference type="EMBL" id="CABPRY010000003">
    <property type="protein sequence ID" value="VVD93089.1"/>
    <property type="molecule type" value="Genomic_DNA"/>
</dbReference>
<sequence>MPPRHATPQVLPVFPSAVRRVMLLRFGIVALCVLIASGAPRVHAQSVPPAGAAPTDPFHQPCVAVRASPEASTPGGRGMRHGVAALRTVATIPVAGRVVRKQYVDLDNRCATPPAFAPTRDVDATATWHVDAPASDMHAAAKPSGTHTLRGLAS</sequence>
<dbReference type="AlphaFoldDB" id="A0A5E4U4J0"/>
<name>A0A5E4U4J0_9BURK</name>
<protein>
    <submittedName>
        <fullName evidence="1">Uncharacterized protein</fullName>
    </submittedName>
</protein>
<evidence type="ECO:0000313" key="1">
    <source>
        <dbReference type="EMBL" id="VVD93089.1"/>
    </source>
</evidence>